<name>A0A3B0YMS9_9ZZZZ</name>
<dbReference type="EMBL" id="UOFL01000143">
    <property type="protein sequence ID" value="VAW77960.1"/>
    <property type="molecule type" value="Genomic_DNA"/>
</dbReference>
<dbReference type="AlphaFoldDB" id="A0A3B0YMS9"/>
<proteinExistence type="predicted"/>
<reference evidence="2" key="1">
    <citation type="submission" date="2018-06" db="EMBL/GenBank/DDBJ databases">
        <authorList>
            <person name="Zhirakovskaya E."/>
        </authorList>
    </citation>
    <scope>NUCLEOTIDE SEQUENCE</scope>
</reference>
<feature type="transmembrane region" description="Helical" evidence="1">
    <location>
        <begin position="37"/>
        <end position="56"/>
    </location>
</feature>
<keyword evidence="1" id="KW-0472">Membrane</keyword>
<feature type="transmembrane region" description="Helical" evidence="1">
    <location>
        <begin position="12"/>
        <end position="31"/>
    </location>
</feature>
<accession>A0A3B0YMS9</accession>
<evidence type="ECO:0000313" key="2">
    <source>
        <dbReference type="EMBL" id="VAW77960.1"/>
    </source>
</evidence>
<evidence type="ECO:0008006" key="3">
    <source>
        <dbReference type="Google" id="ProtNLM"/>
    </source>
</evidence>
<sequence>MRTFHFNPQYNMVGVALLLVSALSVFLVSYFKGVSGSINITIPPLILCIFLLGFFTGRPCLTIYKKCFEYRSLPLTRVNTVYLDSVSRVEIQGTEILVYCTGQELPVKIRSHSFRKEQLSEVTDYFASLNTALIA</sequence>
<keyword evidence="1" id="KW-0812">Transmembrane</keyword>
<keyword evidence="1" id="KW-1133">Transmembrane helix</keyword>
<organism evidence="2">
    <name type="scientific">hydrothermal vent metagenome</name>
    <dbReference type="NCBI Taxonomy" id="652676"/>
    <lineage>
        <taxon>unclassified sequences</taxon>
        <taxon>metagenomes</taxon>
        <taxon>ecological metagenomes</taxon>
    </lineage>
</organism>
<gene>
    <name evidence="2" type="ORF">MNBD_GAMMA12-3849</name>
</gene>
<protein>
    <recommendedName>
        <fullName evidence="3">DUF5673 domain-containing protein</fullName>
    </recommendedName>
</protein>
<evidence type="ECO:0000256" key="1">
    <source>
        <dbReference type="SAM" id="Phobius"/>
    </source>
</evidence>